<organism evidence="4 5">
    <name type="scientific">Brachybacterium avium</name>
    <dbReference type="NCBI Taxonomy" id="2017485"/>
    <lineage>
        <taxon>Bacteria</taxon>
        <taxon>Bacillati</taxon>
        <taxon>Actinomycetota</taxon>
        <taxon>Actinomycetes</taxon>
        <taxon>Micrococcales</taxon>
        <taxon>Dermabacteraceae</taxon>
        <taxon>Brachybacterium</taxon>
    </lineage>
</organism>
<dbReference type="EMBL" id="CP022317">
    <property type="protein sequence ID" value="ASK67280.1"/>
    <property type="molecule type" value="Genomic_DNA"/>
</dbReference>
<dbReference type="KEGG" id="brv:CFK39_15665"/>
<evidence type="ECO:0000256" key="2">
    <source>
        <dbReference type="SAM" id="Phobius"/>
    </source>
</evidence>
<proteinExistence type="predicted"/>
<dbReference type="SUPFAM" id="SSF51269">
    <property type="entry name" value="AFP III-like domain"/>
    <property type="match status" value="1"/>
</dbReference>
<protein>
    <recommendedName>
        <fullName evidence="3">SAF domain-containing protein</fullName>
    </recommendedName>
</protein>
<keyword evidence="5" id="KW-1185">Reference proteome</keyword>
<dbReference type="Proteomes" id="UP000198398">
    <property type="component" value="Plasmid unnamed1"/>
</dbReference>
<geneLocation type="plasmid" evidence="5">
    <name>unnamed1 sequence</name>
</geneLocation>
<dbReference type="SMART" id="SM00858">
    <property type="entry name" value="SAF"/>
    <property type="match status" value="1"/>
</dbReference>
<dbReference type="RefSeq" id="WP_089066511.1">
    <property type="nucleotide sequence ID" value="NZ_CP022317.1"/>
</dbReference>
<keyword evidence="2" id="KW-1133">Transmembrane helix</keyword>
<sequence>MPLPLLSRKKDDDTSTTELTPDPVPTASSGTPVKRRRRPRMLALGIALLVVGALGAWWISDRLSTTSQVVVAAADVPEGQVITADDLTTSDVNVPSGSAVISGSELDSLVGQRTTTSLEQGALLSPSQVSAASVPGEGTAIVGIKVAPGQIPTQNVDPGDPVQIVGTPKSGDDPPSGDAPTVNGTIQALGEPSTDGTYVVDVLVSDDQAGTLTALSATGRIGVILVPEEE</sequence>
<dbReference type="InterPro" id="IPR013974">
    <property type="entry name" value="SAF"/>
</dbReference>
<dbReference type="CDD" id="cd11614">
    <property type="entry name" value="SAF_CpaB_FlgA_like"/>
    <property type="match status" value="1"/>
</dbReference>
<evidence type="ECO:0000313" key="5">
    <source>
        <dbReference type="Proteomes" id="UP000198398"/>
    </source>
</evidence>
<reference evidence="4 5" key="1">
    <citation type="submission" date="2017-07" db="EMBL/GenBank/DDBJ databases">
        <title>Brachybacterium sp. VR2415.</title>
        <authorList>
            <person name="Tak E.J."/>
            <person name="Bae J.-W."/>
        </authorList>
    </citation>
    <scope>NUCLEOTIDE SEQUENCE [LARGE SCALE GENOMIC DNA]</scope>
    <source>
        <strain evidence="4 5">VR2415</strain>
        <plasmid evidence="5">unnamed1 sequence</plasmid>
    </source>
</reference>
<accession>A0A220UH10</accession>
<evidence type="ECO:0000313" key="4">
    <source>
        <dbReference type="EMBL" id="ASK67280.1"/>
    </source>
</evidence>
<dbReference type="OrthoDB" id="3638307at2"/>
<feature type="region of interest" description="Disordered" evidence="1">
    <location>
        <begin position="1"/>
        <end position="35"/>
    </location>
</feature>
<feature type="domain" description="SAF" evidence="3">
    <location>
        <begin position="67"/>
        <end position="130"/>
    </location>
</feature>
<dbReference type="InterPro" id="IPR036732">
    <property type="entry name" value="AFP_Neu5c_C_sf"/>
</dbReference>
<dbReference type="Pfam" id="PF08666">
    <property type="entry name" value="SAF"/>
    <property type="match status" value="1"/>
</dbReference>
<gene>
    <name evidence="4" type="ORF">CFK39_15665</name>
</gene>
<keyword evidence="2" id="KW-0812">Transmembrane</keyword>
<keyword evidence="2" id="KW-0472">Membrane</keyword>
<dbReference type="Gene3D" id="3.90.1210.10">
    <property type="entry name" value="Antifreeze-like/N-acetylneuraminic acid synthase C-terminal domain"/>
    <property type="match status" value="1"/>
</dbReference>
<dbReference type="AlphaFoldDB" id="A0A220UH10"/>
<name>A0A220UH10_9MICO</name>
<keyword evidence="4" id="KW-0614">Plasmid</keyword>
<feature type="transmembrane region" description="Helical" evidence="2">
    <location>
        <begin position="41"/>
        <end position="59"/>
    </location>
</feature>
<evidence type="ECO:0000259" key="3">
    <source>
        <dbReference type="SMART" id="SM00858"/>
    </source>
</evidence>
<evidence type="ECO:0000256" key="1">
    <source>
        <dbReference type="SAM" id="MobiDB-lite"/>
    </source>
</evidence>